<reference evidence="6 7" key="1">
    <citation type="submission" date="2024-02" db="EMBL/GenBank/DDBJ databases">
        <title>Chromosome-scale genome assembly of the rough periwinkle Littorina saxatilis.</title>
        <authorList>
            <person name="De Jode A."/>
            <person name="Faria R."/>
            <person name="Formenti G."/>
            <person name="Sims Y."/>
            <person name="Smith T.P."/>
            <person name="Tracey A."/>
            <person name="Wood J.M.D."/>
            <person name="Zagrodzka Z.B."/>
            <person name="Johannesson K."/>
            <person name="Butlin R.K."/>
            <person name="Leder E.H."/>
        </authorList>
    </citation>
    <scope>NUCLEOTIDE SEQUENCE [LARGE SCALE GENOMIC DNA]</scope>
    <source>
        <strain evidence="6">Snail1</strain>
        <tissue evidence="6">Muscle</tissue>
    </source>
</reference>
<feature type="region of interest" description="Disordered" evidence="5">
    <location>
        <begin position="162"/>
        <end position="187"/>
    </location>
</feature>
<dbReference type="AlphaFoldDB" id="A0AAN9AXK0"/>
<evidence type="ECO:0000313" key="6">
    <source>
        <dbReference type="EMBL" id="KAK7095183.1"/>
    </source>
</evidence>
<keyword evidence="4" id="KW-0186">Copper</keyword>
<sequence>MDTYFFTRVNISNLLFEDLNINNTKELVGACAIIFIATVIFEAIKTVKVYISLRLNENPLAGVQNLQEPHSLEVTPRSHDDVILLSSLHFPVTVRQIRIRKIGLHILDSLVQMVNFFYGYLLMLVVMTYSVWLTVAVIVGCGAGYFIFGAIGQTLQLRYQSTQRSHMTSSPEDHHQTPQVQACAGHL</sequence>
<dbReference type="GO" id="GO:0005375">
    <property type="term" value="F:copper ion transmembrane transporter activity"/>
    <property type="evidence" value="ECO:0007669"/>
    <property type="project" value="UniProtKB-UniRule"/>
</dbReference>
<evidence type="ECO:0000256" key="1">
    <source>
        <dbReference type="ARBA" id="ARBA00022692"/>
    </source>
</evidence>
<dbReference type="Proteomes" id="UP001374579">
    <property type="component" value="Unassembled WGS sequence"/>
</dbReference>
<accession>A0AAN9AXK0</accession>
<organism evidence="6 7">
    <name type="scientific">Littorina saxatilis</name>
    <dbReference type="NCBI Taxonomy" id="31220"/>
    <lineage>
        <taxon>Eukaryota</taxon>
        <taxon>Metazoa</taxon>
        <taxon>Spiralia</taxon>
        <taxon>Lophotrochozoa</taxon>
        <taxon>Mollusca</taxon>
        <taxon>Gastropoda</taxon>
        <taxon>Caenogastropoda</taxon>
        <taxon>Littorinimorpha</taxon>
        <taxon>Littorinoidea</taxon>
        <taxon>Littorinidae</taxon>
        <taxon>Littorina</taxon>
    </lineage>
</organism>
<dbReference type="PANTHER" id="PTHR12483:SF115">
    <property type="entry name" value="COPPER TRANSPORT PROTEIN"/>
    <property type="match status" value="1"/>
</dbReference>
<evidence type="ECO:0000256" key="4">
    <source>
        <dbReference type="RuleBase" id="RU367022"/>
    </source>
</evidence>
<keyword evidence="1 4" id="KW-0812">Transmembrane</keyword>
<feature type="transmembrane region" description="Helical" evidence="4">
    <location>
        <begin position="102"/>
        <end position="123"/>
    </location>
</feature>
<feature type="transmembrane region" description="Helical" evidence="4">
    <location>
        <begin position="27"/>
        <end position="44"/>
    </location>
</feature>
<comment type="caution">
    <text evidence="6">The sequence shown here is derived from an EMBL/GenBank/DDBJ whole genome shotgun (WGS) entry which is preliminary data.</text>
</comment>
<name>A0AAN9AXK0_9CAEN</name>
<evidence type="ECO:0000256" key="5">
    <source>
        <dbReference type="SAM" id="MobiDB-lite"/>
    </source>
</evidence>
<dbReference type="Pfam" id="PF04145">
    <property type="entry name" value="Ctr"/>
    <property type="match status" value="1"/>
</dbReference>
<proteinExistence type="inferred from homology"/>
<keyword evidence="3 4" id="KW-0472">Membrane</keyword>
<evidence type="ECO:0000313" key="7">
    <source>
        <dbReference type="Proteomes" id="UP001374579"/>
    </source>
</evidence>
<comment type="subcellular location">
    <subcellularLocation>
        <location evidence="4">Membrane</location>
        <topology evidence="4">Multi-pass membrane protein</topology>
    </subcellularLocation>
</comment>
<keyword evidence="4" id="KW-0187">Copper transport</keyword>
<keyword evidence="7" id="KW-1185">Reference proteome</keyword>
<dbReference type="GO" id="GO:0016020">
    <property type="term" value="C:membrane"/>
    <property type="evidence" value="ECO:0007669"/>
    <property type="project" value="UniProtKB-SubCell"/>
</dbReference>
<keyword evidence="4" id="KW-0813">Transport</keyword>
<dbReference type="InterPro" id="IPR007274">
    <property type="entry name" value="Cop_transporter"/>
</dbReference>
<evidence type="ECO:0000256" key="3">
    <source>
        <dbReference type="ARBA" id="ARBA00023136"/>
    </source>
</evidence>
<keyword evidence="2 4" id="KW-1133">Transmembrane helix</keyword>
<dbReference type="EMBL" id="JBAMIC010000018">
    <property type="protein sequence ID" value="KAK7095183.1"/>
    <property type="molecule type" value="Genomic_DNA"/>
</dbReference>
<dbReference type="PANTHER" id="PTHR12483">
    <property type="entry name" value="SOLUTE CARRIER FAMILY 31 COPPER TRANSPORTERS"/>
    <property type="match status" value="1"/>
</dbReference>
<protein>
    <recommendedName>
        <fullName evidence="4">Copper transport protein</fullName>
    </recommendedName>
</protein>
<gene>
    <name evidence="6" type="ORF">V1264_006628</name>
</gene>
<keyword evidence="4" id="KW-0406">Ion transport</keyword>
<feature type="transmembrane region" description="Helical" evidence="4">
    <location>
        <begin position="129"/>
        <end position="151"/>
    </location>
</feature>
<comment type="similarity">
    <text evidence="4">Belongs to the copper transporter (Ctr) (TC 1.A.56) family. SLC31A subfamily.</text>
</comment>
<evidence type="ECO:0000256" key="2">
    <source>
        <dbReference type="ARBA" id="ARBA00022989"/>
    </source>
</evidence>